<dbReference type="InterPro" id="IPR011990">
    <property type="entry name" value="TPR-like_helical_dom_sf"/>
</dbReference>
<dbReference type="EMBL" id="BARU01049281">
    <property type="protein sequence ID" value="GAH91952.1"/>
    <property type="molecule type" value="Genomic_DNA"/>
</dbReference>
<dbReference type="Gene3D" id="1.25.40.10">
    <property type="entry name" value="Tetratricopeptide repeat domain"/>
    <property type="match status" value="1"/>
</dbReference>
<evidence type="ECO:0000313" key="1">
    <source>
        <dbReference type="EMBL" id="GAH91952.1"/>
    </source>
</evidence>
<feature type="non-terminal residue" evidence="1">
    <location>
        <position position="50"/>
    </location>
</feature>
<gene>
    <name evidence="1" type="ORF">S03H2_72666</name>
</gene>
<protein>
    <submittedName>
        <fullName evidence="1">Uncharacterized protein</fullName>
    </submittedName>
</protein>
<organism evidence="1">
    <name type="scientific">marine sediment metagenome</name>
    <dbReference type="NCBI Taxonomy" id="412755"/>
    <lineage>
        <taxon>unclassified sequences</taxon>
        <taxon>metagenomes</taxon>
        <taxon>ecological metagenomes</taxon>
    </lineage>
</organism>
<comment type="caution">
    <text evidence="1">The sequence shown here is derived from an EMBL/GenBank/DDBJ whole genome shotgun (WGS) entry which is preliminary data.</text>
</comment>
<sequence length="50" mass="5744">QDPFHFYLIGILLFNSGKIAEARVNLEKAFQKKPDSVDFALNLARTYMVL</sequence>
<name>X1JDB8_9ZZZZ</name>
<dbReference type="Pfam" id="PF14559">
    <property type="entry name" value="TPR_19"/>
    <property type="match status" value="1"/>
</dbReference>
<reference evidence="1" key="1">
    <citation type="journal article" date="2014" name="Front. Microbiol.">
        <title>High frequency of phylogenetically diverse reductive dehalogenase-homologous genes in deep subseafloor sedimentary metagenomes.</title>
        <authorList>
            <person name="Kawai M."/>
            <person name="Futagami T."/>
            <person name="Toyoda A."/>
            <person name="Takaki Y."/>
            <person name="Nishi S."/>
            <person name="Hori S."/>
            <person name="Arai W."/>
            <person name="Tsubouchi T."/>
            <person name="Morono Y."/>
            <person name="Uchiyama I."/>
            <person name="Ito T."/>
            <person name="Fujiyama A."/>
            <person name="Inagaki F."/>
            <person name="Takami H."/>
        </authorList>
    </citation>
    <scope>NUCLEOTIDE SEQUENCE</scope>
    <source>
        <strain evidence="1">Expedition CK06-06</strain>
    </source>
</reference>
<dbReference type="SUPFAM" id="SSF48452">
    <property type="entry name" value="TPR-like"/>
    <property type="match status" value="1"/>
</dbReference>
<dbReference type="AlphaFoldDB" id="X1JDB8"/>
<proteinExistence type="predicted"/>
<feature type="non-terminal residue" evidence="1">
    <location>
        <position position="1"/>
    </location>
</feature>
<accession>X1JDB8</accession>